<dbReference type="EMBL" id="JAGDFM010000567">
    <property type="protein sequence ID" value="KAG7377160.1"/>
    <property type="molecule type" value="Genomic_DNA"/>
</dbReference>
<comment type="caution">
    <text evidence="7">The sequence shown here is derived from an EMBL/GenBank/DDBJ whole genome shotgun (WGS) entry which is preliminary data.</text>
</comment>
<feature type="region of interest" description="Disordered" evidence="4">
    <location>
        <begin position="547"/>
        <end position="573"/>
    </location>
</feature>
<dbReference type="OrthoDB" id="417481at2759"/>
<dbReference type="InterPro" id="IPR000504">
    <property type="entry name" value="RRM_dom"/>
</dbReference>
<feature type="compositionally biased region" description="Gly residues" evidence="4">
    <location>
        <begin position="549"/>
        <end position="558"/>
    </location>
</feature>
<protein>
    <recommendedName>
        <fullName evidence="9">B box-type domain-containing protein</fullName>
    </recommendedName>
</protein>
<dbReference type="InterPro" id="IPR034454">
    <property type="entry name" value="MEI2-like_RRM3"/>
</dbReference>
<proteinExistence type="predicted"/>
<feature type="compositionally biased region" description="Low complexity" evidence="4">
    <location>
        <begin position="441"/>
        <end position="456"/>
    </location>
</feature>
<evidence type="ECO:0000313" key="7">
    <source>
        <dbReference type="EMBL" id="KAG7377160.1"/>
    </source>
</evidence>
<gene>
    <name evidence="7" type="ORF">PHYPSEUDO_012068</name>
</gene>
<evidence type="ECO:0000259" key="6">
    <source>
        <dbReference type="PROSITE" id="PS50119"/>
    </source>
</evidence>
<name>A0A8T1VA73_9STRA</name>
<keyword evidence="1 3" id="KW-0694">RNA-binding</keyword>
<dbReference type="GO" id="GO:0008270">
    <property type="term" value="F:zinc ion binding"/>
    <property type="evidence" value="ECO:0007669"/>
    <property type="project" value="UniProtKB-KW"/>
</dbReference>
<accession>A0A8T1VA73</accession>
<evidence type="ECO:0000313" key="8">
    <source>
        <dbReference type="Proteomes" id="UP000694044"/>
    </source>
</evidence>
<feature type="region of interest" description="Disordered" evidence="4">
    <location>
        <begin position="63"/>
        <end position="93"/>
    </location>
</feature>
<dbReference type="AlphaFoldDB" id="A0A8T1VA73"/>
<dbReference type="CDD" id="cd12531">
    <property type="entry name" value="RRM3_MEI2_like"/>
    <property type="match status" value="1"/>
</dbReference>
<feature type="compositionally biased region" description="Polar residues" evidence="4">
    <location>
        <begin position="564"/>
        <end position="573"/>
    </location>
</feature>
<keyword evidence="2" id="KW-0863">Zinc-finger</keyword>
<feature type="compositionally biased region" description="Low complexity" evidence="4">
    <location>
        <begin position="370"/>
        <end position="383"/>
    </location>
</feature>
<dbReference type="InterPro" id="IPR007201">
    <property type="entry name" value="Mei2-like_Rrm_C"/>
</dbReference>
<evidence type="ECO:0000256" key="1">
    <source>
        <dbReference type="ARBA" id="ARBA00022884"/>
    </source>
</evidence>
<dbReference type="PROSITE" id="PS50102">
    <property type="entry name" value="RRM"/>
    <property type="match status" value="1"/>
</dbReference>
<evidence type="ECO:0000256" key="4">
    <source>
        <dbReference type="SAM" id="MobiDB-lite"/>
    </source>
</evidence>
<evidence type="ECO:0000256" key="2">
    <source>
        <dbReference type="PROSITE-ProRule" id="PRU00024"/>
    </source>
</evidence>
<organism evidence="7 8">
    <name type="scientific">Phytophthora pseudosyringae</name>
    <dbReference type="NCBI Taxonomy" id="221518"/>
    <lineage>
        <taxon>Eukaryota</taxon>
        <taxon>Sar</taxon>
        <taxon>Stramenopiles</taxon>
        <taxon>Oomycota</taxon>
        <taxon>Peronosporomycetes</taxon>
        <taxon>Peronosporales</taxon>
        <taxon>Peronosporaceae</taxon>
        <taxon>Phytophthora</taxon>
    </lineage>
</organism>
<feature type="domain" description="RRM" evidence="5">
    <location>
        <begin position="589"/>
        <end position="673"/>
    </location>
</feature>
<dbReference type="CDD" id="cd19757">
    <property type="entry name" value="Bbox1"/>
    <property type="match status" value="1"/>
</dbReference>
<dbReference type="Proteomes" id="UP000694044">
    <property type="component" value="Unassembled WGS sequence"/>
</dbReference>
<dbReference type="Pfam" id="PF04059">
    <property type="entry name" value="RRM_2"/>
    <property type="match status" value="1"/>
</dbReference>
<feature type="region of interest" description="Disordered" evidence="4">
    <location>
        <begin position="431"/>
        <end position="456"/>
    </location>
</feature>
<dbReference type="GO" id="GO:0003723">
    <property type="term" value="F:RNA binding"/>
    <property type="evidence" value="ECO:0007669"/>
    <property type="project" value="UniProtKB-UniRule"/>
</dbReference>
<feature type="domain" description="B box-type" evidence="6">
    <location>
        <begin position="12"/>
        <end position="46"/>
    </location>
</feature>
<reference evidence="7" key="1">
    <citation type="submission" date="2021-02" db="EMBL/GenBank/DDBJ databases">
        <authorList>
            <person name="Palmer J.M."/>
        </authorList>
    </citation>
    <scope>NUCLEOTIDE SEQUENCE</scope>
    <source>
        <strain evidence="7">SCRP734</strain>
    </source>
</reference>
<keyword evidence="2" id="KW-0862">Zinc</keyword>
<evidence type="ECO:0000256" key="3">
    <source>
        <dbReference type="PROSITE-ProRule" id="PRU00176"/>
    </source>
</evidence>
<feature type="region of interest" description="Disordered" evidence="4">
    <location>
        <begin position="360"/>
        <end position="383"/>
    </location>
</feature>
<keyword evidence="2" id="KW-0479">Metal-binding</keyword>
<evidence type="ECO:0000259" key="5">
    <source>
        <dbReference type="PROSITE" id="PS50102"/>
    </source>
</evidence>
<keyword evidence="8" id="KW-1185">Reference proteome</keyword>
<dbReference type="InterPro" id="IPR000315">
    <property type="entry name" value="Znf_B-box"/>
</dbReference>
<sequence>MVQSDADSEDHHSPGACDVCGAAAAALRCEACRLDLCVPCSRARHRSSLHLTTGRFRFYRQGAGCESPPSTASPPNSPAAEELRRSSQTATGSGSDALWGFDDALAQSLRALTFATDEESSVGSAVPTTPSTAAIAAVAVERRPRSFSDYAALGDAERWRAQGELSELRELWDAMRTDFASRHVVVRCGAGAWDALDVRRVVDRLNNFGSVASTRRELTAGGLLFCTFFDLTSAVAAVDRWRADADIISFCLPYELPDDVNSATLLMRFALGGSPVMAAELRQVCTCFGQVASVLRPDSQVAKYIVEYSDSRALPAALNGLPHAFHASGPLSVARTTPPTLDVSKLKLFQECLNRAATTHPRVTRTRPKSFSSSSTSLLTSPTSSVASSLNASFLDGAGNNSPMASATSATYPGARELTSPVLMPQEEQQIWARPTPRARSNSSSAYLGGSLSSSSFGEASVYSNRLTLRSSSSIASLSSRANGYSSFQGAHQLQPSNNQISPSAAEQQQQSYYDFRGRQRMQTKFAPMRSSYSNSDHFFRTSVVSSGGHAGAHGGSSAGRPTTGRNDQGTGEFSLSIEKVASGEDKRTTLMIRNIPNKYTQQMLLAEINRNHRGNYDFFYLPIDFKNKCNMGYAFINFIEAAHIEAFHKEFDGQKWTNFNSEKVCAISYARLQGKQAMVARFQNSSLLEKHESYRPLVFGSSGPNRGKPEPFPAPKQIVHKKPSVHSHSPGMFGADEYGSYVAHRMYSQQPSQQQQQLQHVQQQHSLAVYPQQLLGMPQHAMPPIPTANGLHFGMQALPLQYIPSYQQNDPQLASPFLYGVAGMPSNALDYTH</sequence>
<feature type="region of interest" description="Disordered" evidence="4">
    <location>
        <begin position="487"/>
        <end position="510"/>
    </location>
</feature>
<dbReference type="PANTHER" id="PTHR23189">
    <property type="entry name" value="RNA RECOGNITION MOTIF-CONTAINING"/>
    <property type="match status" value="1"/>
</dbReference>
<dbReference type="PROSITE" id="PS50119">
    <property type="entry name" value="ZF_BBOX"/>
    <property type="match status" value="1"/>
</dbReference>
<evidence type="ECO:0008006" key="9">
    <source>
        <dbReference type="Google" id="ProtNLM"/>
    </source>
</evidence>